<dbReference type="PANTHER" id="PTHR15549:SF27">
    <property type="entry name" value="CHITIN-BINDING TYPE-1 DOMAIN-CONTAINING PROTEIN"/>
    <property type="match status" value="1"/>
</dbReference>
<sequence length="231" mass="23966">MSEASTFGWPAREIGSCLTDLEDDCGVTIEPFHVCCPQGSYCPNAYNVACCPSEANCTEALQASPHCANRTWDLYINGGYFCCQPGSTGYATNMNSNGCGTPGDDDTPLEIISSGSAVPTSTSTSTSPPLTSATETEATDSSNSSSGTDTGAIAGGIIGGVAGAAIIAVLLWFLFRTRRQRAPPSGAIPITEYYNKEAPISTPLAEMDGQQPAELGGGYHMVAELPGHYGR</sequence>
<organism evidence="7 8">
    <name type="scientific">Aspergillus cavernicola</name>
    <dbReference type="NCBI Taxonomy" id="176166"/>
    <lineage>
        <taxon>Eukaryota</taxon>
        <taxon>Fungi</taxon>
        <taxon>Dikarya</taxon>
        <taxon>Ascomycota</taxon>
        <taxon>Pezizomycotina</taxon>
        <taxon>Eurotiomycetes</taxon>
        <taxon>Eurotiomycetidae</taxon>
        <taxon>Eurotiales</taxon>
        <taxon>Aspergillaceae</taxon>
        <taxon>Aspergillus</taxon>
        <taxon>Aspergillus subgen. Nidulantes</taxon>
    </lineage>
</organism>
<protein>
    <recommendedName>
        <fullName evidence="9">Mid2 domain-containing protein</fullName>
    </recommendedName>
</protein>
<reference evidence="7 8" key="1">
    <citation type="submission" date="2024-07" db="EMBL/GenBank/DDBJ databases">
        <title>Section-level genome sequencing and comparative genomics of Aspergillus sections Usti and Cavernicolus.</title>
        <authorList>
            <consortium name="Lawrence Berkeley National Laboratory"/>
            <person name="Nybo J.L."/>
            <person name="Vesth T.C."/>
            <person name="Theobald S."/>
            <person name="Frisvad J.C."/>
            <person name="Larsen T.O."/>
            <person name="Kjaerboelling I."/>
            <person name="Rothschild-Mancinelli K."/>
            <person name="Lyhne E.K."/>
            <person name="Kogle M.E."/>
            <person name="Barry K."/>
            <person name="Clum A."/>
            <person name="Na H."/>
            <person name="Ledsgaard L."/>
            <person name="Lin J."/>
            <person name="Lipzen A."/>
            <person name="Kuo A."/>
            <person name="Riley R."/>
            <person name="Mondo S."/>
            <person name="LaButti K."/>
            <person name="Haridas S."/>
            <person name="Pangalinan J."/>
            <person name="Salamov A.A."/>
            <person name="Simmons B.A."/>
            <person name="Magnuson J.K."/>
            <person name="Chen J."/>
            <person name="Drula E."/>
            <person name="Henrissat B."/>
            <person name="Wiebenga A."/>
            <person name="Lubbers R.J."/>
            <person name="Gomes A.C."/>
            <person name="Makela M.R."/>
            <person name="Stajich J."/>
            <person name="Grigoriev I.V."/>
            <person name="Mortensen U.H."/>
            <person name="De vries R.P."/>
            <person name="Baker S.E."/>
            <person name="Andersen M.R."/>
        </authorList>
    </citation>
    <scope>NUCLEOTIDE SEQUENCE [LARGE SCALE GENOMIC DNA]</scope>
    <source>
        <strain evidence="7 8">CBS 600.67</strain>
    </source>
</reference>
<feature type="region of interest" description="Disordered" evidence="5">
    <location>
        <begin position="101"/>
        <end position="147"/>
    </location>
</feature>
<dbReference type="PANTHER" id="PTHR15549">
    <property type="entry name" value="PAIRED IMMUNOGLOBULIN-LIKE TYPE 2 RECEPTOR"/>
    <property type="match status" value="1"/>
</dbReference>
<evidence type="ECO:0000256" key="5">
    <source>
        <dbReference type="SAM" id="MobiDB-lite"/>
    </source>
</evidence>
<evidence type="ECO:0008006" key="9">
    <source>
        <dbReference type="Google" id="ProtNLM"/>
    </source>
</evidence>
<evidence type="ECO:0000256" key="4">
    <source>
        <dbReference type="ARBA" id="ARBA00023136"/>
    </source>
</evidence>
<comment type="subcellular location">
    <subcellularLocation>
        <location evidence="1">Membrane</location>
        <topology evidence="1">Single-pass membrane protein</topology>
    </subcellularLocation>
</comment>
<feature type="compositionally biased region" description="Low complexity" evidence="5">
    <location>
        <begin position="113"/>
        <end position="147"/>
    </location>
</feature>
<dbReference type="InterPro" id="IPR051694">
    <property type="entry name" value="Immunoregulatory_rcpt-like"/>
</dbReference>
<keyword evidence="2 6" id="KW-0812">Transmembrane</keyword>
<comment type="caution">
    <text evidence="7">The sequence shown here is derived from an EMBL/GenBank/DDBJ whole genome shotgun (WGS) entry which is preliminary data.</text>
</comment>
<keyword evidence="3 6" id="KW-1133">Transmembrane helix</keyword>
<evidence type="ECO:0000256" key="1">
    <source>
        <dbReference type="ARBA" id="ARBA00004167"/>
    </source>
</evidence>
<name>A0ABR4I4T0_9EURO</name>
<evidence type="ECO:0000256" key="3">
    <source>
        <dbReference type="ARBA" id="ARBA00022989"/>
    </source>
</evidence>
<evidence type="ECO:0000313" key="7">
    <source>
        <dbReference type="EMBL" id="KAL2822766.1"/>
    </source>
</evidence>
<dbReference type="Proteomes" id="UP001610335">
    <property type="component" value="Unassembled WGS sequence"/>
</dbReference>
<accession>A0ABR4I4T0</accession>
<keyword evidence="8" id="KW-1185">Reference proteome</keyword>
<evidence type="ECO:0000313" key="8">
    <source>
        <dbReference type="Proteomes" id="UP001610335"/>
    </source>
</evidence>
<keyword evidence="4 6" id="KW-0472">Membrane</keyword>
<evidence type="ECO:0000256" key="6">
    <source>
        <dbReference type="SAM" id="Phobius"/>
    </source>
</evidence>
<gene>
    <name evidence="7" type="ORF">BDW59DRAFT_163578</name>
</gene>
<dbReference type="EMBL" id="JBFXLS010000056">
    <property type="protein sequence ID" value="KAL2822766.1"/>
    <property type="molecule type" value="Genomic_DNA"/>
</dbReference>
<proteinExistence type="predicted"/>
<evidence type="ECO:0000256" key="2">
    <source>
        <dbReference type="ARBA" id="ARBA00022692"/>
    </source>
</evidence>
<feature type="transmembrane region" description="Helical" evidence="6">
    <location>
        <begin position="152"/>
        <end position="175"/>
    </location>
</feature>